<dbReference type="InterPro" id="IPR000683">
    <property type="entry name" value="Gfo/Idh/MocA-like_OxRdtase_N"/>
</dbReference>
<dbReference type="Pfam" id="PF01408">
    <property type="entry name" value="GFO_IDH_MocA"/>
    <property type="match status" value="1"/>
</dbReference>
<comment type="caution">
    <text evidence="4">The sequence shown here is derived from an EMBL/GenBank/DDBJ whole genome shotgun (WGS) entry which is preliminary data.</text>
</comment>
<dbReference type="OrthoDB" id="9815825at2"/>
<proteinExistence type="predicted"/>
<keyword evidence="1" id="KW-0732">Signal</keyword>
<evidence type="ECO:0000259" key="3">
    <source>
        <dbReference type="Pfam" id="PF22725"/>
    </source>
</evidence>
<keyword evidence="5" id="KW-1185">Reference proteome</keyword>
<dbReference type="PANTHER" id="PTHR43377:SF1">
    <property type="entry name" value="BILIVERDIN REDUCTASE A"/>
    <property type="match status" value="1"/>
</dbReference>
<organism evidence="4 5">
    <name type="scientific">Marinilabilia rubra</name>
    <dbReference type="NCBI Taxonomy" id="2162893"/>
    <lineage>
        <taxon>Bacteria</taxon>
        <taxon>Pseudomonadati</taxon>
        <taxon>Bacteroidota</taxon>
        <taxon>Bacteroidia</taxon>
        <taxon>Marinilabiliales</taxon>
        <taxon>Marinilabiliaceae</taxon>
        <taxon>Marinilabilia</taxon>
    </lineage>
</organism>
<feature type="domain" description="Gfo/Idh/MocA-like oxidoreductase N-terminal" evidence="2">
    <location>
        <begin position="27"/>
        <end position="144"/>
    </location>
</feature>
<feature type="domain" description="GFO/IDH/MocA-like oxidoreductase" evidence="3">
    <location>
        <begin position="165"/>
        <end position="283"/>
    </location>
</feature>
<evidence type="ECO:0000256" key="1">
    <source>
        <dbReference type="SAM" id="SignalP"/>
    </source>
</evidence>
<reference evidence="4 5" key="1">
    <citation type="submission" date="2018-05" db="EMBL/GenBank/DDBJ databases">
        <title>Marinilabilia rubrum sp. nov., isolated from saltern sediment.</title>
        <authorList>
            <person name="Zhang R."/>
        </authorList>
    </citation>
    <scope>NUCLEOTIDE SEQUENCE [LARGE SCALE GENOMIC DNA]</scope>
    <source>
        <strain evidence="4 5">WTE16</strain>
    </source>
</reference>
<dbReference type="Proteomes" id="UP000244956">
    <property type="component" value="Unassembled WGS sequence"/>
</dbReference>
<name>A0A2U2B625_9BACT</name>
<evidence type="ECO:0000313" key="4">
    <source>
        <dbReference type="EMBL" id="PWD98505.1"/>
    </source>
</evidence>
<evidence type="ECO:0000313" key="5">
    <source>
        <dbReference type="Proteomes" id="UP000244956"/>
    </source>
</evidence>
<feature type="signal peptide" evidence="1">
    <location>
        <begin position="1"/>
        <end position="21"/>
    </location>
</feature>
<dbReference type="EMBL" id="QEWP01000013">
    <property type="protein sequence ID" value="PWD98505.1"/>
    <property type="molecule type" value="Genomic_DNA"/>
</dbReference>
<dbReference type="SUPFAM" id="SSF55347">
    <property type="entry name" value="Glyceraldehyde-3-phosphate dehydrogenase-like, C-terminal domain"/>
    <property type="match status" value="1"/>
</dbReference>
<sequence>MKSLVVSFILLFMSISLPGVGQDQPVKIGIAGLTHSHVHWIFGSEKRGEIEIVGIAEPDKELAQRYADQYDFPMTMVYDSLDEMIAEKNLDGVTAFGSIYEHLAVVEKCAPEGIHVMVEKPLAVNMDHARKMEALAKKYGIHLLTNYETTWYPTNHEAYDMIKNDSVIGDIRKIVVRDGHKGPKKIGVDSEFLDWLTDPKLNGGGAIIDFGCYGVNLSTWLMDGSRPHKVTAVTRQFQPENNPNVDDEAIIILEYDQSVAIIQGSWNWPIGRKDMEIYGVDGVVYSDNRNDLRVRISEGYDGYNEKKYHLDDRPAPYDDPFSWFTAVIKDEVTLEPYSLSSLENNMLVVEILDAAIRSAEEGRTVSLQGN</sequence>
<evidence type="ECO:0000259" key="2">
    <source>
        <dbReference type="Pfam" id="PF01408"/>
    </source>
</evidence>
<feature type="chain" id="PRO_5015738589" evidence="1">
    <location>
        <begin position="22"/>
        <end position="370"/>
    </location>
</feature>
<dbReference type="GO" id="GO:0000166">
    <property type="term" value="F:nucleotide binding"/>
    <property type="evidence" value="ECO:0007669"/>
    <property type="project" value="InterPro"/>
</dbReference>
<dbReference type="InterPro" id="IPR051450">
    <property type="entry name" value="Gfo/Idh/MocA_Oxidoreductases"/>
</dbReference>
<dbReference type="RefSeq" id="WP_109265258.1">
    <property type="nucleotide sequence ID" value="NZ_QEWP01000013.1"/>
</dbReference>
<dbReference type="SUPFAM" id="SSF51735">
    <property type="entry name" value="NAD(P)-binding Rossmann-fold domains"/>
    <property type="match status" value="1"/>
</dbReference>
<dbReference type="Pfam" id="PF22725">
    <property type="entry name" value="GFO_IDH_MocA_C3"/>
    <property type="match status" value="1"/>
</dbReference>
<dbReference type="PANTHER" id="PTHR43377">
    <property type="entry name" value="BILIVERDIN REDUCTASE A"/>
    <property type="match status" value="1"/>
</dbReference>
<dbReference type="Gene3D" id="3.40.50.720">
    <property type="entry name" value="NAD(P)-binding Rossmann-like Domain"/>
    <property type="match status" value="1"/>
</dbReference>
<dbReference type="InterPro" id="IPR036291">
    <property type="entry name" value="NAD(P)-bd_dom_sf"/>
</dbReference>
<dbReference type="AlphaFoldDB" id="A0A2U2B625"/>
<accession>A0A2U2B625</accession>
<protein>
    <submittedName>
        <fullName evidence="4">Oxidoreductase</fullName>
    </submittedName>
</protein>
<dbReference type="InterPro" id="IPR055170">
    <property type="entry name" value="GFO_IDH_MocA-like_dom"/>
</dbReference>
<dbReference type="Gene3D" id="3.30.360.10">
    <property type="entry name" value="Dihydrodipicolinate Reductase, domain 2"/>
    <property type="match status" value="1"/>
</dbReference>
<gene>
    <name evidence="4" type="ORF">DDZ16_14795</name>
</gene>